<reference evidence="4" key="2">
    <citation type="submission" date="2013-12" db="EMBL/GenBank/DDBJ databases">
        <title>Evolution of pathogenesis and genome organization in the Tremellales.</title>
        <authorList>
            <person name="Cuomo C."/>
            <person name="Litvintseva A."/>
            <person name="Heitman J."/>
            <person name="Chen Y."/>
            <person name="Sun S."/>
            <person name="Springer D."/>
            <person name="Dromer F."/>
            <person name="Young S."/>
            <person name="Zeng Q."/>
            <person name="Chapman S."/>
            <person name="Gujja S."/>
            <person name="Saif S."/>
            <person name="Birren B."/>
        </authorList>
    </citation>
    <scope>NUCLEOTIDE SEQUENCE [LARGE SCALE GENOMIC DNA]</scope>
    <source>
        <strain evidence="4">BCC8398</strain>
    </source>
</reference>
<protein>
    <recommendedName>
        <fullName evidence="2">DUF6604 domain-containing protein</fullName>
    </recommendedName>
</protein>
<dbReference type="STRING" id="1296120.A0A1B9GII6"/>
<evidence type="ECO:0000313" key="4">
    <source>
        <dbReference type="Proteomes" id="UP000092666"/>
    </source>
</evidence>
<reference evidence="3 4" key="1">
    <citation type="submission" date="2013-07" db="EMBL/GenBank/DDBJ databases">
        <title>The Genome Sequence of Cryptococcus heveanensis BCC8398.</title>
        <authorList>
            <consortium name="The Broad Institute Genome Sequencing Platform"/>
            <person name="Cuomo C."/>
            <person name="Litvintseva A."/>
            <person name="Chen Y."/>
            <person name="Heitman J."/>
            <person name="Sun S."/>
            <person name="Springer D."/>
            <person name="Dromer F."/>
            <person name="Young S.K."/>
            <person name="Zeng Q."/>
            <person name="Gargeya S."/>
            <person name="Fitzgerald M."/>
            <person name="Abouelleil A."/>
            <person name="Alvarado L."/>
            <person name="Berlin A.M."/>
            <person name="Chapman S.B."/>
            <person name="Dewar J."/>
            <person name="Goldberg J."/>
            <person name="Griggs A."/>
            <person name="Gujja S."/>
            <person name="Hansen M."/>
            <person name="Howarth C."/>
            <person name="Imamovic A."/>
            <person name="Larimer J."/>
            <person name="McCowan C."/>
            <person name="Murphy C."/>
            <person name="Pearson M."/>
            <person name="Priest M."/>
            <person name="Roberts A."/>
            <person name="Saif S."/>
            <person name="Shea T."/>
            <person name="Sykes S."/>
            <person name="Wortman J."/>
            <person name="Nusbaum C."/>
            <person name="Birren B."/>
        </authorList>
    </citation>
    <scope>NUCLEOTIDE SEQUENCE [LARGE SCALE GENOMIC DNA]</scope>
    <source>
        <strain evidence="3 4">BCC8398</strain>
    </source>
</reference>
<feature type="compositionally biased region" description="Basic residues" evidence="1">
    <location>
        <begin position="59"/>
        <end position="70"/>
    </location>
</feature>
<proteinExistence type="predicted"/>
<gene>
    <name evidence="3" type="ORF">I316_07596</name>
</gene>
<accession>A0A1B9GII6</accession>
<dbReference type="Pfam" id="PF20253">
    <property type="entry name" value="DUF6604"/>
    <property type="match status" value="1"/>
</dbReference>
<keyword evidence="4" id="KW-1185">Reference proteome</keyword>
<dbReference type="AlphaFoldDB" id="A0A1B9GII6"/>
<name>A0A1B9GII6_9TREE</name>
<evidence type="ECO:0000256" key="1">
    <source>
        <dbReference type="SAM" id="MobiDB-lite"/>
    </source>
</evidence>
<dbReference type="OrthoDB" id="5238236at2759"/>
<feature type="domain" description="DUF6604" evidence="2">
    <location>
        <begin position="10"/>
        <end position="324"/>
    </location>
</feature>
<evidence type="ECO:0000313" key="3">
    <source>
        <dbReference type="EMBL" id="OCF30788.1"/>
    </source>
</evidence>
<sequence length="920" mass="103632">MSTFIRSKYQQYKRDTHKLAEWLARAAIQNGYSLGGFSEADQSFDDDGNQKRTANQVKNAKKKAKAKAKAQKQAQAQALYENSAAANDQDQDDGPKTEGTLMGASNGAGGSSASTYSTNKTYLIPSNQYPIIAQYLVDRSVRIPAELMQLLDRCIRLRCSCLRRFFENPDASTFTHAHFISVLANVRTIFSEYRAGHQKPSSAPSNIGHDNAEPTDAAWTNMFAELALEADDDDNGPENLPDIFVPEPSGPARGPTPQLKFVPQPDREELVIRMLAFFEDMHNVRDEIQALWNRYKIGEIDLITASVTTNTALELLRASHDDIMRTILPAFDNNLPMLLGVVYNLLYTMIRGTGYHMDGLPLFKHLSDSDVTRTAIFDHLLIPLLQILGGMSDVIVDGRVPVYRPGHFGTYDPCLDFHNLPFTRRWDQSLILMSETFTDYFLLAAIGERRGDALPSAPIIDDDTHTNIFFIDEIALEMNRFSRTKEVSLLVMIYCQIFIDVNFTLGKSVDRGLKALKQGASDMISTLKRRRQIEPADTSSVWHPNNERSVSQFISELESWVTMAPLTLIEQTIRNKGYSFRSKLFERDPKLCGVLLFRLRLKYQHLALEIANAFGTVLASAHLLAACQHSGTLPEETAPHWEDMDVVLDLHGKDDVFGGKYPKNVDDSLVSFLHMAGYSKEVQGAAKHVFTDSPLPKYLQDLKDKKNRKIDARSKSGPKGLTDHSQIVPLFFGKYVGDPVAGTTFNLNALETLLSDIRRDQERAERTAAAGSRGDRRKERYEIRRERKHRSPKFSILQLLSVLETGLAAETTSVRFDYISMHLQCLGLLRQVKLSADDYFVSKIGSKYIENHCQLPFIVGYILQYAAFSGRAAERVLGIKREGRNAMDTRSKRLVDATRVVRDFLARTREGSAEVDRMRM</sequence>
<feature type="region of interest" description="Disordered" evidence="1">
    <location>
        <begin position="38"/>
        <end position="112"/>
    </location>
</feature>
<evidence type="ECO:0000259" key="2">
    <source>
        <dbReference type="Pfam" id="PF20253"/>
    </source>
</evidence>
<organism evidence="3 4">
    <name type="scientific">Kwoniella heveanensis BCC8398</name>
    <dbReference type="NCBI Taxonomy" id="1296120"/>
    <lineage>
        <taxon>Eukaryota</taxon>
        <taxon>Fungi</taxon>
        <taxon>Dikarya</taxon>
        <taxon>Basidiomycota</taxon>
        <taxon>Agaricomycotina</taxon>
        <taxon>Tremellomycetes</taxon>
        <taxon>Tremellales</taxon>
        <taxon>Cryptococcaceae</taxon>
        <taxon>Kwoniella</taxon>
    </lineage>
</organism>
<dbReference type="EMBL" id="KV700142">
    <property type="protein sequence ID" value="OCF30788.1"/>
    <property type="molecule type" value="Genomic_DNA"/>
</dbReference>
<dbReference type="InterPro" id="IPR046539">
    <property type="entry name" value="DUF6604"/>
</dbReference>
<dbReference type="PANTHER" id="PTHR38795">
    <property type="entry name" value="DUF6604 DOMAIN-CONTAINING PROTEIN"/>
    <property type="match status" value="1"/>
</dbReference>
<dbReference type="Proteomes" id="UP000092666">
    <property type="component" value="Unassembled WGS sequence"/>
</dbReference>
<dbReference type="PANTHER" id="PTHR38795:SF1">
    <property type="entry name" value="DUF6604 DOMAIN-CONTAINING PROTEIN"/>
    <property type="match status" value="1"/>
</dbReference>